<comment type="caution">
    <text evidence="2">The sequence shown here is derived from an EMBL/GenBank/DDBJ whole genome shotgun (WGS) entry which is preliminary data.</text>
</comment>
<organism evidence="2 3">
    <name type="scientific">Butyrivibrio fibrisolvens</name>
    <dbReference type="NCBI Taxonomy" id="831"/>
    <lineage>
        <taxon>Bacteria</taxon>
        <taxon>Bacillati</taxon>
        <taxon>Bacillota</taxon>
        <taxon>Clostridia</taxon>
        <taxon>Lachnospirales</taxon>
        <taxon>Lachnospiraceae</taxon>
        <taxon>Butyrivibrio</taxon>
    </lineage>
</organism>
<evidence type="ECO:0000313" key="3">
    <source>
        <dbReference type="Proteomes" id="UP000245488"/>
    </source>
</evidence>
<protein>
    <recommendedName>
        <fullName evidence="1">SCP domain-containing protein</fullName>
    </recommendedName>
</protein>
<dbReference type="SUPFAM" id="SSF55797">
    <property type="entry name" value="PR-1-like"/>
    <property type="match status" value="1"/>
</dbReference>
<feature type="domain" description="SCP" evidence="1">
    <location>
        <begin position="96"/>
        <end position="205"/>
    </location>
</feature>
<dbReference type="PANTHER" id="PTHR31157:SF1">
    <property type="entry name" value="SCP DOMAIN-CONTAINING PROTEIN"/>
    <property type="match status" value="1"/>
</dbReference>
<dbReference type="InterPro" id="IPR014044">
    <property type="entry name" value="CAP_dom"/>
</dbReference>
<gene>
    <name evidence="2" type="ORF">CPT75_12810</name>
</gene>
<evidence type="ECO:0000313" key="2">
    <source>
        <dbReference type="EMBL" id="PWT27919.1"/>
    </source>
</evidence>
<accession>A0A317G3G4</accession>
<sequence>MKNNHKYDSMNMSNETMEEIIMRKFKSIKKTVSVIITALFVLGAAACGSRNAEIGDAAYRAAGEGAGEFYIDNNAIILSGEFKSTEEINAALSDALALVNAQRAAAGLSALVWSEGLADAAAVRAHEITTLFSHTRPDGSNWWTVNSTLQYGENLAKLYQSSSSVVDAWMNSPTHRANIMDGSFVTVGMAIYQTDNGSWYWAQEFGY</sequence>
<name>A0A317G3G4_BUTFI</name>
<dbReference type="InterPro" id="IPR035940">
    <property type="entry name" value="CAP_sf"/>
</dbReference>
<dbReference type="PANTHER" id="PTHR31157">
    <property type="entry name" value="SCP DOMAIN-CONTAINING PROTEIN"/>
    <property type="match status" value="1"/>
</dbReference>
<proteinExistence type="predicted"/>
<dbReference type="Gene3D" id="3.40.33.10">
    <property type="entry name" value="CAP"/>
    <property type="match status" value="1"/>
</dbReference>
<evidence type="ECO:0000259" key="1">
    <source>
        <dbReference type="Pfam" id="PF00188"/>
    </source>
</evidence>
<dbReference type="EMBL" id="NXNG01000001">
    <property type="protein sequence ID" value="PWT27919.1"/>
    <property type="molecule type" value="Genomic_DNA"/>
</dbReference>
<dbReference type="Proteomes" id="UP000245488">
    <property type="component" value="Chromosome"/>
</dbReference>
<dbReference type="Pfam" id="PF00188">
    <property type="entry name" value="CAP"/>
    <property type="match status" value="1"/>
</dbReference>
<dbReference type="AlphaFoldDB" id="A0A317G3G4"/>
<keyword evidence="3" id="KW-1185">Reference proteome</keyword>
<dbReference type="CDD" id="cd05379">
    <property type="entry name" value="CAP_bacterial"/>
    <property type="match status" value="1"/>
</dbReference>
<reference evidence="2 3" key="1">
    <citation type="submission" date="2017-09" db="EMBL/GenBank/DDBJ databases">
        <title>High-quality draft genome sequence of Butyrivibrio fibrisolvens INBov1, isolated from cow rumen.</title>
        <authorList>
            <person name="Rodriguez Hernaez J."/>
            <person name="Rivarola M."/>
            <person name="Paniego N."/>
            <person name="Cravero S."/>
            <person name="Ceron Cucchi M."/>
            <person name="Martinez M.C."/>
        </authorList>
    </citation>
    <scope>NUCLEOTIDE SEQUENCE [LARGE SCALE GENOMIC DNA]</scope>
    <source>
        <strain evidence="2 3">INBov1</strain>
    </source>
</reference>